<name>A0AAV5DAW9_ELECO</name>
<keyword evidence="5" id="KW-1185">Reference proteome</keyword>
<proteinExistence type="predicted"/>
<dbReference type="SMART" id="SM00225">
    <property type="entry name" value="BTB"/>
    <property type="match status" value="1"/>
</dbReference>
<organism evidence="4 5">
    <name type="scientific">Eleusine coracana subsp. coracana</name>
    <dbReference type="NCBI Taxonomy" id="191504"/>
    <lineage>
        <taxon>Eukaryota</taxon>
        <taxon>Viridiplantae</taxon>
        <taxon>Streptophyta</taxon>
        <taxon>Embryophyta</taxon>
        <taxon>Tracheophyta</taxon>
        <taxon>Spermatophyta</taxon>
        <taxon>Magnoliopsida</taxon>
        <taxon>Liliopsida</taxon>
        <taxon>Poales</taxon>
        <taxon>Poaceae</taxon>
        <taxon>PACMAD clade</taxon>
        <taxon>Chloridoideae</taxon>
        <taxon>Cynodonteae</taxon>
        <taxon>Eleusininae</taxon>
        <taxon>Eleusine</taxon>
    </lineage>
</organism>
<dbReference type="InterPro" id="IPR045005">
    <property type="entry name" value="BPM1-6"/>
</dbReference>
<accession>A0AAV5DAW9</accession>
<evidence type="ECO:0000259" key="2">
    <source>
        <dbReference type="PROSITE" id="PS50097"/>
    </source>
</evidence>
<dbReference type="Proteomes" id="UP001054889">
    <property type="component" value="Unassembled WGS sequence"/>
</dbReference>
<feature type="domain" description="BTB" evidence="2">
    <location>
        <begin position="28"/>
        <end position="95"/>
    </location>
</feature>
<dbReference type="PANTHER" id="PTHR26379:SF514">
    <property type="entry name" value="OS06G0668400 PROTEIN"/>
    <property type="match status" value="1"/>
</dbReference>
<evidence type="ECO:0000313" key="3">
    <source>
        <dbReference type="EMBL" id="GJN07594.1"/>
    </source>
</evidence>
<dbReference type="AlphaFoldDB" id="A0AAV5DAW9"/>
<dbReference type="GO" id="GO:0016567">
    <property type="term" value="P:protein ubiquitination"/>
    <property type="evidence" value="ECO:0007669"/>
    <property type="project" value="InterPro"/>
</dbReference>
<dbReference type="PANTHER" id="PTHR26379">
    <property type="entry name" value="BTB/POZ AND MATH DOMAIN-CONTAINING PROTEIN 1"/>
    <property type="match status" value="1"/>
</dbReference>
<sequence>MQKLTEVVRSKPDLHRHFGELRRNETGADVAFVVRGKSFPTHRAVLASRSPVFMAELFGGMEEEALKLIEIKGMELMAFEVLLHFVYTDTATELDGGDEDEAAASMAQHVFVGADRYGLDRLKLICEG</sequence>
<gene>
    <name evidence="4" type="primary">ga25497</name>
    <name evidence="3" type="synonym">ga25436</name>
    <name evidence="3" type="ORF">PR202_ga25436</name>
    <name evidence="4" type="ORF">PR202_ga25497</name>
</gene>
<dbReference type="Pfam" id="PF00651">
    <property type="entry name" value="BTB"/>
    <property type="match status" value="1"/>
</dbReference>
<comment type="caution">
    <text evidence="4">The sequence shown here is derived from an EMBL/GenBank/DDBJ whole genome shotgun (WGS) entry which is preliminary data.</text>
</comment>
<reference evidence="4" key="2">
    <citation type="submission" date="2021-12" db="EMBL/GenBank/DDBJ databases">
        <title>Resequencing data analysis of finger millet.</title>
        <authorList>
            <person name="Hatakeyama M."/>
            <person name="Aluri S."/>
            <person name="Balachadran M.T."/>
            <person name="Sivarajan S.R."/>
            <person name="Poveda L."/>
            <person name="Shimizu-Inatsugi R."/>
            <person name="Schlapbach R."/>
            <person name="Sreeman S.M."/>
            <person name="Shimizu K.K."/>
        </authorList>
    </citation>
    <scope>NUCLEOTIDE SEQUENCE</scope>
</reference>
<comment type="pathway">
    <text evidence="1">Protein modification; protein ubiquitination.</text>
</comment>
<dbReference type="SUPFAM" id="SSF54695">
    <property type="entry name" value="POZ domain"/>
    <property type="match status" value="1"/>
</dbReference>
<evidence type="ECO:0000313" key="5">
    <source>
        <dbReference type="Proteomes" id="UP001054889"/>
    </source>
</evidence>
<dbReference type="PROSITE" id="PS50097">
    <property type="entry name" value="BTB"/>
    <property type="match status" value="1"/>
</dbReference>
<dbReference type="InterPro" id="IPR011333">
    <property type="entry name" value="SKP1/BTB/POZ_sf"/>
</dbReference>
<evidence type="ECO:0000256" key="1">
    <source>
        <dbReference type="ARBA" id="ARBA00004906"/>
    </source>
</evidence>
<evidence type="ECO:0000313" key="4">
    <source>
        <dbReference type="EMBL" id="GJN07652.1"/>
    </source>
</evidence>
<dbReference type="Gene3D" id="3.30.710.10">
    <property type="entry name" value="Potassium Channel Kv1.1, Chain A"/>
    <property type="match status" value="1"/>
</dbReference>
<dbReference type="InterPro" id="IPR000210">
    <property type="entry name" value="BTB/POZ_dom"/>
</dbReference>
<dbReference type="EMBL" id="BQKI01000014">
    <property type="protein sequence ID" value="GJN07652.1"/>
    <property type="molecule type" value="Genomic_DNA"/>
</dbReference>
<dbReference type="EMBL" id="BQKI01000014">
    <property type="protein sequence ID" value="GJN07594.1"/>
    <property type="molecule type" value="Genomic_DNA"/>
</dbReference>
<protein>
    <recommendedName>
        <fullName evidence="2">BTB domain-containing protein</fullName>
    </recommendedName>
</protein>
<reference evidence="4" key="1">
    <citation type="journal article" date="2018" name="DNA Res.">
        <title>Multiple hybrid de novo genome assembly of finger millet, an orphan allotetraploid crop.</title>
        <authorList>
            <person name="Hatakeyama M."/>
            <person name="Aluri S."/>
            <person name="Balachadran M.T."/>
            <person name="Sivarajan S.R."/>
            <person name="Patrignani A."/>
            <person name="Gruter S."/>
            <person name="Poveda L."/>
            <person name="Shimizu-Inatsugi R."/>
            <person name="Baeten J."/>
            <person name="Francoijs K.J."/>
            <person name="Nataraja K.N."/>
            <person name="Reddy Y.A.N."/>
            <person name="Phadnis S."/>
            <person name="Ravikumar R.L."/>
            <person name="Schlapbach R."/>
            <person name="Sreeman S.M."/>
            <person name="Shimizu K.K."/>
        </authorList>
    </citation>
    <scope>NUCLEOTIDE SEQUENCE</scope>
</reference>